<protein>
    <submittedName>
        <fullName evidence="2">Multitarget phosphorylated protein phosphatase</fullName>
        <ecNumber evidence="2">3.1.3.16</ecNumber>
    </submittedName>
</protein>
<keyword evidence="2" id="KW-0378">Hydrolase</keyword>
<dbReference type="EMBL" id="LR778114">
    <property type="protein sequence ID" value="CAB1129179.1"/>
    <property type="molecule type" value="Genomic_DNA"/>
</dbReference>
<keyword evidence="3" id="KW-1185">Reference proteome</keyword>
<reference evidence="2 3" key="1">
    <citation type="submission" date="2020-02" db="EMBL/GenBank/DDBJ databases">
        <authorList>
            <person name="Hogendoorn C."/>
        </authorList>
    </citation>
    <scope>NUCLEOTIDE SEQUENCE [LARGE SCALE GENOMIC DNA]</scope>
    <source>
        <strain evidence="2">R501</strain>
    </source>
</reference>
<dbReference type="EC" id="3.1.3.16" evidence="2"/>
<name>A0A6F8ZHM7_9FIRM</name>
<dbReference type="AlphaFoldDB" id="A0A6F8ZHM7"/>
<dbReference type="Gene3D" id="3.60.40.10">
    <property type="entry name" value="PPM-type phosphatase domain"/>
    <property type="match status" value="1"/>
</dbReference>
<dbReference type="CDD" id="cd00143">
    <property type="entry name" value="PP2Cc"/>
    <property type="match status" value="1"/>
</dbReference>
<organism evidence="2 3">
    <name type="scientific">Candidatus Hydrogenisulfobacillus filiaventi</name>
    <dbReference type="NCBI Taxonomy" id="2707344"/>
    <lineage>
        <taxon>Bacteria</taxon>
        <taxon>Bacillati</taxon>
        <taxon>Bacillota</taxon>
        <taxon>Clostridia</taxon>
        <taxon>Eubacteriales</taxon>
        <taxon>Clostridiales Family XVII. Incertae Sedis</taxon>
        <taxon>Candidatus Hydrogenisulfobacillus</taxon>
    </lineage>
</organism>
<evidence type="ECO:0000313" key="2">
    <source>
        <dbReference type="EMBL" id="CAB1129179.1"/>
    </source>
</evidence>
<accession>A0A6F8ZHM7</accession>
<sequence length="216" mass="22662">MAVADGMGGAPYGGEASRLALAALESFMERHRQPELLTEAVAEANRAVYRESAADRSREGMGTTLTAAMCTGPEGVVAHVGDSRAYLHRPGTLVRVTRDHSVAGEMVASGSLTDAEAANHPQRHVLTRAVGPFARVSVDRELFRLGPGTRLLLCTDGLTAVVEDAALQAVLDREPAGPQAAEALVAAALDRGGPDNITAVIVEWHPPEEPGEDNGR</sequence>
<feature type="domain" description="PPM-type phosphatase" evidence="1">
    <location>
        <begin position="1"/>
        <end position="204"/>
    </location>
</feature>
<dbReference type="SUPFAM" id="SSF81606">
    <property type="entry name" value="PP2C-like"/>
    <property type="match status" value="1"/>
</dbReference>
<dbReference type="SMART" id="SM00331">
    <property type="entry name" value="PP2C_SIG"/>
    <property type="match status" value="1"/>
</dbReference>
<evidence type="ECO:0000259" key="1">
    <source>
        <dbReference type="PROSITE" id="PS51746"/>
    </source>
</evidence>
<dbReference type="InterPro" id="IPR001932">
    <property type="entry name" value="PPM-type_phosphatase-like_dom"/>
</dbReference>
<proteinExistence type="predicted"/>
<evidence type="ECO:0000313" key="3">
    <source>
        <dbReference type="Proteomes" id="UP000503399"/>
    </source>
</evidence>
<dbReference type="Pfam" id="PF13672">
    <property type="entry name" value="PP2C_2"/>
    <property type="match status" value="1"/>
</dbReference>
<gene>
    <name evidence="2" type="primary">prpC</name>
    <name evidence="2" type="ORF">R50_1678</name>
</gene>
<dbReference type="InterPro" id="IPR015655">
    <property type="entry name" value="PP2C"/>
</dbReference>
<dbReference type="PROSITE" id="PS51746">
    <property type="entry name" value="PPM_2"/>
    <property type="match status" value="1"/>
</dbReference>
<dbReference type="SMART" id="SM00332">
    <property type="entry name" value="PP2Cc"/>
    <property type="match status" value="1"/>
</dbReference>
<dbReference type="GO" id="GO:0004722">
    <property type="term" value="F:protein serine/threonine phosphatase activity"/>
    <property type="evidence" value="ECO:0007669"/>
    <property type="project" value="UniProtKB-EC"/>
</dbReference>
<dbReference type="Proteomes" id="UP000503399">
    <property type="component" value="Chromosome"/>
</dbReference>
<dbReference type="InterPro" id="IPR036457">
    <property type="entry name" value="PPM-type-like_dom_sf"/>
</dbReference>
<dbReference type="PANTHER" id="PTHR47992">
    <property type="entry name" value="PROTEIN PHOSPHATASE"/>
    <property type="match status" value="1"/>
</dbReference>
<dbReference type="KEGG" id="hfv:R50_1678"/>